<evidence type="ECO:0000256" key="4">
    <source>
        <dbReference type="ARBA" id="ARBA00023235"/>
    </source>
</evidence>
<keyword evidence="5" id="KW-0170">Cobalt</keyword>
<keyword evidence="4" id="KW-0413">Isomerase</keyword>
<evidence type="ECO:0000256" key="2">
    <source>
        <dbReference type="ARBA" id="ARBA00022628"/>
    </source>
</evidence>
<evidence type="ECO:0000256" key="3">
    <source>
        <dbReference type="ARBA" id="ARBA00022723"/>
    </source>
</evidence>
<proteinExistence type="predicted"/>
<evidence type="ECO:0000259" key="6">
    <source>
        <dbReference type="PROSITE" id="PS51332"/>
    </source>
</evidence>
<protein>
    <submittedName>
        <fullName evidence="7">Methylmalonyl-CoA mutase</fullName>
    </submittedName>
</protein>
<dbReference type="PANTHER" id="PTHR48101">
    <property type="entry name" value="METHYLMALONYL-COA MUTASE, MITOCHONDRIAL-RELATED"/>
    <property type="match status" value="1"/>
</dbReference>
<dbReference type="GO" id="GO:0046872">
    <property type="term" value="F:metal ion binding"/>
    <property type="evidence" value="ECO:0007669"/>
    <property type="project" value="UniProtKB-KW"/>
</dbReference>
<dbReference type="OrthoDB" id="9788468at2"/>
<dbReference type="EMBL" id="NVQC01000036">
    <property type="protein sequence ID" value="PTL34988.1"/>
    <property type="molecule type" value="Genomic_DNA"/>
</dbReference>
<evidence type="ECO:0000313" key="7">
    <source>
        <dbReference type="EMBL" id="PTL34988.1"/>
    </source>
</evidence>
<dbReference type="PROSITE" id="PS51332">
    <property type="entry name" value="B12_BINDING"/>
    <property type="match status" value="1"/>
</dbReference>
<name>A0A2T4TV94_9BACT</name>
<dbReference type="NCBIfam" id="TIGR00640">
    <property type="entry name" value="acid_CoA_mut_C"/>
    <property type="match status" value="1"/>
</dbReference>
<dbReference type="GO" id="GO:0016853">
    <property type="term" value="F:isomerase activity"/>
    <property type="evidence" value="ECO:0007669"/>
    <property type="project" value="UniProtKB-KW"/>
</dbReference>
<dbReference type="SUPFAM" id="SSF52242">
    <property type="entry name" value="Cobalamin (vitamin B12)-binding domain"/>
    <property type="match status" value="1"/>
</dbReference>
<sequence length="135" mass="14589">MSEDRKIRILIAKPGLDGHDRGAKVIARAFRDAGMEVIYTGLRQTPEMIVNAAIQEDVDAIGMSCLSGAHMYLFPRVMELLKERGADDILVFGGGTIPADDIPKLKAAGLTAIFTSGATTTEAIECVKRNIRNKS</sequence>
<keyword evidence="8" id="KW-1185">Reference proteome</keyword>
<dbReference type="RefSeq" id="WP_107563951.1">
    <property type="nucleotide sequence ID" value="NZ_NVQC01000036.1"/>
</dbReference>
<evidence type="ECO:0000256" key="1">
    <source>
        <dbReference type="ARBA" id="ARBA00001922"/>
    </source>
</evidence>
<dbReference type="Gene3D" id="3.40.50.280">
    <property type="entry name" value="Cobalamin-binding domain"/>
    <property type="match status" value="1"/>
</dbReference>
<keyword evidence="3" id="KW-0479">Metal-binding</keyword>
<dbReference type="InterPro" id="IPR036724">
    <property type="entry name" value="Cobalamin-bd_sf"/>
</dbReference>
<reference evidence="8" key="2">
    <citation type="journal article" date="2018" name="Environ. Microbiol.">
        <title>Bloom of a denitrifying methanotroph, 'Candidatus Methylomirabilis limnetica', in a deep stratified lake.</title>
        <authorList>
            <person name="Graf J.S."/>
            <person name="Mayr M.J."/>
            <person name="Marchant H.K."/>
            <person name="Tienken D."/>
            <person name="Hach P.F."/>
            <person name="Brand A."/>
            <person name="Schubert C.J."/>
            <person name="Kuypers M.M."/>
            <person name="Milucka J."/>
        </authorList>
    </citation>
    <scope>NUCLEOTIDE SEQUENCE [LARGE SCALE GENOMIC DNA]</scope>
    <source>
        <strain evidence="8">Zug</strain>
    </source>
</reference>
<dbReference type="InterPro" id="IPR006158">
    <property type="entry name" value="Cobalamin-bd"/>
</dbReference>
<evidence type="ECO:0000313" key="8">
    <source>
        <dbReference type="Proteomes" id="UP000241436"/>
    </source>
</evidence>
<reference evidence="7 8" key="1">
    <citation type="submission" date="2017-09" db="EMBL/GenBank/DDBJ databases">
        <title>Bloom of a denitrifying methanotroph, Candidatus Methylomirabilis limnetica, in a deep stratified lake.</title>
        <authorList>
            <person name="Graf J.S."/>
            <person name="Marchant H.K."/>
            <person name="Tienken D."/>
            <person name="Hach P.F."/>
            <person name="Brand A."/>
            <person name="Schubert C.J."/>
            <person name="Kuypers M.M."/>
            <person name="Milucka J."/>
        </authorList>
    </citation>
    <scope>NUCLEOTIDE SEQUENCE [LARGE SCALE GENOMIC DNA]</scope>
    <source>
        <strain evidence="7 8">Zug</strain>
    </source>
</reference>
<feature type="domain" description="B12-binding" evidence="6">
    <location>
        <begin position="6"/>
        <end position="134"/>
    </location>
</feature>
<gene>
    <name evidence="7" type="ORF">CLG94_12270</name>
</gene>
<dbReference type="Proteomes" id="UP000241436">
    <property type="component" value="Unassembled WGS sequence"/>
</dbReference>
<dbReference type="InterPro" id="IPR006159">
    <property type="entry name" value="Acid_CoA_mut_C"/>
</dbReference>
<dbReference type="CDD" id="cd02071">
    <property type="entry name" value="MM_CoA_mut_B12_BD"/>
    <property type="match status" value="1"/>
</dbReference>
<organism evidence="7 8">
    <name type="scientific">Candidatus Methylomirabilis limnetica</name>
    <dbReference type="NCBI Taxonomy" id="2033718"/>
    <lineage>
        <taxon>Bacteria</taxon>
        <taxon>Candidatus Methylomirabilota</taxon>
        <taxon>Candidatus Methylomirabilia</taxon>
        <taxon>Candidatus Methylomirabilales</taxon>
        <taxon>Candidatus Methylomirabilaceae</taxon>
        <taxon>Candidatus Methylomirabilis</taxon>
    </lineage>
</organism>
<accession>A0A2T4TV94</accession>
<comment type="cofactor">
    <cofactor evidence="1">
        <name>adenosylcob(III)alamin</name>
        <dbReference type="ChEBI" id="CHEBI:18408"/>
    </cofactor>
</comment>
<evidence type="ECO:0000256" key="5">
    <source>
        <dbReference type="ARBA" id="ARBA00023285"/>
    </source>
</evidence>
<dbReference type="AlphaFoldDB" id="A0A2T4TV94"/>
<comment type="caution">
    <text evidence="7">The sequence shown here is derived from an EMBL/GenBank/DDBJ whole genome shotgun (WGS) entry which is preliminary data.</text>
</comment>
<dbReference type="Pfam" id="PF02310">
    <property type="entry name" value="B12-binding"/>
    <property type="match status" value="1"/>
</dbReference>
<keyword evidence="2" id="KW-0846">Cobalamin</keyword>
<dbReference type="PANTHER" id="PTHR48101:SF3">
    <property type="entry name" value="COENZYME B12-DEPENDENT MUTASE"/>
    <property type="match status" value="1"/>
</dbReference>
<dbReference type="GO" id="GO:0031419">
    <property type="term" value="F:cobalamin binding"/>
    <property type="evidence" value="ECO:0007669"/>
    <property type="project" value="UniProtKB-KW"/>
</dbReference>